<comment type="caution">
    <text evidence="2">The sequence shown here is derived from an EMBL/GenBank/DDBJ whole genome shotgun (WGS) entry which is preliminary data.</text>
</comment>
<protein>
    <submittedName>
        <fullName evidence="2">Helix-turn-helix protein</fullName>
    </submittedName>
</protein>
<proteinExistence type="predicted"/>
<evidence type="ECO:0000313" key="3">
    <source>
        <dbReference type="Proteomes" id="UP000253495"/>
    </source>
</evidence>
<organism evidence="2 3">
    <name type="scientific">Halopolyspora algeriensis</name>
    <dbReference type="NCBI Taxonomy" id="1500506"/>
    <lineage>
        <taxon>Bacteria</taxon>
        <taxon>Bacillati</taxon>
        <taxon>Actinomycetota</taxon>
        <taxon>Actinomycetes</taxon>
        <taxon>Actinomycetes incertae sedis</taxon>
        <taxon>Halopolyspora</taxon>
    </lineage>
</organism>
<dbReference type="EMBL" id="QPJC01000003">
    <property type="protein sequence ID" value="RCW45132.1"/>
    <property type="molecule type" value="Genomic_DNA"/>
</dbReference>
<feature type="compositionally biased region" description="Basic and acidic residues" evidence="1">
    <location>
        <begin position="244"/>
        <end position="256"/>
    </location>
</feature>
<feature type="compositionally biased region" description="Basic and acidic residues" evidence="1">
    <location>
        <begin position="278"/>
        <end position="290"/>
    </location>
</feature>
<sequence length="301" mass="32599">MSIKVMNWVWEHSPAKGTELLMLLAIADNATDDGTNAYPSVRTLARKTRMGERSVQRIVRKLTEEGHLSVTERGGRNPNCYAVLMHPELSTPPSDWHPRQSATGDTDGTPRVSQLRHPTPVTAVTPEPSGTVQEPSSGSREHARGLGPNAGEEESHPDIDAVLDGLGSAWPLTPAQRRRLAPKVVEALAAGWSAQRLATHLGANPEGVKSPAAVLKARLEDLPAPVDTARAFVQRPTWCGACDEPSRTVERSDGRWGRCPQCHPQSRNSGRSKPPSTHRPESSTPTDHHTGRSSSSVPQRP</sequence>
<feature type="compositionally biased region" description="Polar residues" evidence="1">
    <location>
        <begin position="263"/>
        <end position="275"/>
    </location>
</feature>
<evidence type="ECO:0000313" key="2">
    <source>
        <dbReference type="EMBL" id="RCW45132.1"/>
    </source>
</evidence>
<feature type="compositionally biased region" description="Polar residues" evidence="1">
    <location>
        <begin position="292"/>
        <end position="301"/>
    </location>
</feature>
<reference evidence="2 3" key="1">
    <citation type="submission" date="2018-07" db="EMBL/GenBank/DDBJ databases">
        <title>Genomic Encyclopedia of Type Strains, Phase III (KMG-III): the genomes of soil and plant-associated and newly described type strains.</title>
        <authorList>
            <person name="Whitman W."/>
        </authorList>
    </citation>
    <scope>NUCLEOTIDE SEQUENCE [LARGE SCALE GENOMIC DNA]</scope>
    <source>
        <strain evidence="2 3">CECT 8575</strain>
    </source>
</reference>
<dbReference type="Proteomes" id="UP000253495">
    <property type="component" value="Unassembled WGS sequence"/>
</dbReference>
<name>A0A368VSZ4_9ACTN</name>
<dbReference type="InterPro" id="IPR036388">
    <property type="entry name" value="WH-like_DNA-bd_sf"/>
</dbReference>
<feature type="compositionally biased region" description="Polar residues" evidence="1">
    <location>
        <begin position="128"/>
        <end position="138"/>
    </location>
</feature>
<accession>A0A368VSZ4</accession>
<dbReference type="RefSeq" id="WP_114452264.1">
    <property type="nucleotide sequence ID" value="NZ_QPJC01000003.1"/>
</dbReference>
<dbReference type="Gene3D" id="1.10.10.10">
    <property type="entry name" value="Winged helix-like DNA-binding domain superfamily/Winged helix DNA-binding domain"/>
    <property type="match status" value="1"/>
</dbReference>
<feature type="region of interest" description="Disordered" evidence="1">
    <location>
        <begin position="243"/>
        <end position="301"/>
    </location>
</feature>
<evidence type="ECO:0000256" key="1">
    <source>
        <dbReference type="SAM" id="MobiDB-lite"/>
    </source>
</evidence>
<gene>
    <name evidence="2" type="ORF">DFQ14_10396</name>
</gene>
<dbReference type="Pfam" id="PF13730">
    <property type="entry name" value="HTH_36"/>
    <property type="match status" value="1"/>
</dbReference>
<feature type="region of interest" description="Disordered" evidence="1">
    <location>
        <begin position="86"/>
        <end position="157"/>
    </location>
</feature>
<keyword evidence="3" id="KW-1185">Reference proteome</keyword>
<dbReference type="OrthoDB" id="5198554at2"/>
<dbReference type="AlphaFoldDB" id="A0A368VSZ4"/>